<evidence type="ECO:0000313" key="5">
    <source>
        <dbReference type="Proteomes" id="UP000281468"/>
    </source>
</evidence>
<reference evidence="4 5" key="1">
    <citation type="journal article" date="2018" name="BMC Genomics">
        <title>Genomic evidence for intraspecific hybridization in a clonal and extremely halotolerant yeast.</title>
        <authorList>
            <person name="Gostincar C."/>
            <person name="Stajich J.E."/>
            <person name="Zupancic J."/>
            <person name="Zalar P."/>
            <person name="Gunde-Cimerman N."/>
        </authorList>
    </citation>
    <scope>NUCLEOTIDE SEQUENCE [LARGE SCALE GENOMIC DNA]</scope>
    <source>
        <strain evidence="4 5">EXF-171</strain>
    </source>
</reference>
<gene>
    <name evidence="4" type="ORF">D0862_05586</name>
</gene>
<evidence type="ECO:0000256" key="1">
    <source>
        <dbReference type="SAM" id="Coils"/>
    </source>
</evidence>
<name>A0A3M7GRB2_HORWE</name>
<keyword evidence="2" id="KW-0472">Membrane</keyword>
<protein>
    <recommendedName>
        <fullName evidence="3">DUF6594 domain-containing protein</fullName>
    </recommendedName>
</protein>
<feature type="transmembrane region" description="Helical" evidence="2">
    <location>
        <begin position="269"/>
        <end position="290"/>
    </location>
</feature>
<keyword evidence="1" id="KW-0175">Coiled coil</keyword>
<dbReference type="AlphaFoldDB" id="A0A3M7GRB2"/>
<dbReference type="InterPro" id="IPR046529">
    <property type="entry name" value="DUF6594"/>
</dbReference>
<proteinExistence type="predicted"/>
<evidence type="ECO:0000259" key="3">
    <source>
        <dbReference type="Pfam" id="PF20237"/>
    </source>
</evidence>
<keyword evidence="2" id="KW-0812">Transmembrane</keyword>
<feature type="domain" description="DUF6594" evidence="3">
    <location>
        <begin position="58"/>
        <end position="290"/>
    </location>
</feature>
<sequence>MSDIEKSPVDSRLASIFRRLARALRLHLSQSSSSNESQTLYDTVTRPLDREKGCARGYPQVATFQCSDPNFLQYRGFKYLHSRVLSNLQYEIQQLEDELDRLDNWDHDHQDQERRLVCLENDILYQRCDQFPEEFQLEFERTRPEVLADLRRKLLEYDELILKTREITLLQRPSTKDYRSVRSWFANHAPLIHGEAQYLKRKEDIITLRPGRECAGFDGFVERMLHLLDASLRKLGCHVIRKLFITQELQEKTTDPRLQYYAPARVDKLVGFIITGVIFMLLILPVVALYELSN</sequence>
<dbReference type="Pfam" id="PF20237">
    <property type="entry name" value="DUF6594"/>
    <property type="match status" value="1"/>
</dbReference>
<dbReference type="PANTHER" id="PTHR34502">
    <property type="entry name" value="DUF6594 DOMAIN-CONTAINING PROTEIN-RELATED"/>
    <property type="match status" value="1"/>
</dbReference>
<evidence type="ECO:0000256" key="2">
    <source>
        <dbReference type="SAM" id="Phobius"/>
    </source>
</evidence>
<dbReference type="VEuPathDB" id="FungiDB:BTJ68_02678"/>
<keyword evidence="2" id="KW-1133">Transmembrane helix</keyword>
<accession>A0A3M7GRB2</accession>
<feature type="coiled-coil region" evidence="1">
    <location>
        <begin position="85"/>
        <end position="122"/>
    </location>
</feature>
<evidence type="ECO:0000313" key="4">
    <source>
        <dbReference type="EMBL" id="RMZ03593.1"/>
    </source>
</evidence>
<dbReference type="Proteomes" id="UP000281468">
    <property type="component" value="Unassembled WGS sequence"/>
</dbReference>
<organism evidence="4 5">
    <name type="scientific">Hortaea werneckii</name>
    <name type="common">Black yeast</name>
    <name type="synonym">Cladosporium werneckii</name>
    <dbReference type="NCBI Taxonomy" id="91943"/>
    <lineage>
        <taxon>Eukaryota</taxon>
        <taxon>Fungi</taxon>
        <taxon>Dikarya</taxon>
        <taxon>Ascomycota</taxon>
        <taxon>Pezizomycotina</taxon>
        <taxon>Dothideomycetes</taxon>
        <taxon>Dothideomycetidae</taxon>
        <taxon>Mycosphaerellales</taxon>
        <taxon>Teratosphaeriaceae</taxon>
        <taxon>Hortaea</taxon>
    </lineage>
</organism>
<comment type="caution">
    <text evidence="4">The sequence shown here is derived from an EMBL/GenBank/DDBJ whole genome shotgun (WGS) entry which is preliminary data.</text>
</comment>
<dbReference type="EMBL" id="QWIQ01000149">
    <property type="protein sequence ID" value="RMZ03593.1"/>
    <property type="molecule type" value="Genomic_DNA"/>
</dbReference>
<dbReference type="PANTHER" id="PTHR34502:SF3">
    <property type="entry name" value="DUF6594 DOMAIN-CONTAINING PROTEIN"/>
    <property type="match status" value="1"/>
</dbReference>